<reference evidence="2 3" key="1">
    <citation type="submission" date="2017-05" db="EMBL/GenBank/DDBJ databases">
        <title>Streptomyces alboflavus Genome sequencing and assembly.</title>
        <authorList>
            <person name="Wang Y."/>
            <person name="Du B."/>
            <person name="Ding Y."/>
            <person name="Liu H."/>
            <person name="Hou Q."/>
            <person name="Liu K."/>
            <person name="Wang C."/>
            <person name="Yao L."/>
        </authorList>
    </citation>
    <scope>NUCLEOTIDE SEQUENCE [LARGE SCALE GENOMIC DNA]</scope>
    <source>
        <strain evidence="2 3">MDJK44</strain>
    </source>
</reference>
<name>A0A1Z1WI53_9ACTN</name>
<gene>
    <name evidence="2" type="ORF">SMD44_05590</name>
</gene>
<feature type="region of interest" description="Disordered" evidence="1">
    <location>
        <begin position="1"/>
        <end position="48"/>
    </location>
</feature>
<evidence type="ECO:0000313" key="2">
    <source>
        <dbReference type="EMBL" id="ARX86121.1"/>
    </source>
</evidence>
<dbReference type="AlphaFoldDB" id="A0A1Z1WI53"/>
<evidence type="ECO:0000313" key="3">
    <source>
        <dbReference type="Proteomes" id="UP000195880"/>
    </source>
</evidence>
<organism evidence="2 3">
    <name type="scientific">Streptomyces alboflavus</name>
    <dbReference type="NCBI Taxonomy" id="67267"/>
    <lineage>
        <taxon>Bacteria</taxon>
        <taxon>Bacillati</taxon>
        <taxon>Actinomycetota</taxon>
        <taxon>Actinomycetes</taxon>
        <taxon>Kitasatosporales</taxon>
        <taxon>Streptomycetaceae</taxon>
        <taxon>Streptomyces</taxon>
    </lineage>
</organism>
<dbReference type="Proteomes" id="UP000195880">
    <property type="component" value="Chromosome"/>
</dbReference>
<evidence type="ECO:0000256" key="1">
    <source>
        <dbReference type="SAM" id="MobiDB-lite"/>
    </source>
</evidence>
<protein>
    <submittedName>
        <fullName evidence="2">Uncharacterized protein</fullName>
    </submittedName>
</protein>
<dbReference type="EMBL" id="CP021748">
    <property type="protein sequence ID" value="ARX86121.1"/>
    <property type="molecule type" value="Genomic_DNA"/>
</dbReference>
<sequence length="48" mass="5523">MQGGTVPRTSRPSGPQDDDERRDRPAYLTEDQDTWRQDGRRVVPPVID</sequence>
<proteinExistence type="predicted"/>
<dbReference type="KEGG" id="salf:SMD44_05590"/>
<accession>A0A1Z1WI53</accession>
<keyword evidence="3" id="KW-1185">Reference proteome</keyword>